<keyword evidence="2" id="KW-1133">Transmembrane helix</keyword>
<dbReference type="AlphaFoldDB" id="U6LYL8"/>
<gene>
    <name evidence="3" type="ORF">EBH_0058740</name>
</gene>
<evidence type="ECO:0000256" key="1">
    <source>
        <dbReference type="SAM" id="MobiDB-lite"/>
    </source>
</evidence>
<evidence type="ECO:0000256" key="2">
    <source>
        <dbReference type="SAM" id="Phobius"/>
    </source>
</evidence>
<dbReference type="OrthoDB" id="10517361at2759"/>
<reference evidence="3" key="2">
    <citation type="submission" date="2013-10" db="EMBL/GenBank/DDBJ databases">
        <authorList>
            <person name="Aslett M."/>
        </authorList>
    </citation>
    <scope>NUCLEOTIDE SEQUENCE [LARGE SCALE GENOMIC DNA]</scope>
    <source>
        <strain evidence="3">Houghton</strain>
    </source>
</reference>
<feature type="transmembrane region" description="Helical" evidence="2">
    <location>
        <begin position="160"/>
        <end position="183"/>
    </location>
</feature>
<feature type="compositionally biased region" description="Low complexity" evidence="1">
    <location>
        <begin position="22"/>
        <end position="57"/>
    </location>
</feature>
<evidence type="ECO:0000313" key="4">
    <source>
        <dbReference type="Proteomes" id="UP000030750"/>
    </source>
</evidence>
<organism evidence="3 4">
    <name type="scientific">Eimeria brunetti</name>
    <dbReference type="NCBI Taxonomy" id="51314"/>
    <lineage>
        <taxon>Eukaryota</taxon>
        <taxon>Sar</taxon>
        <taxon>Alveolata</taxon>
        <taxon>Apicomplexa</taxon>
        <taxon>Conoidasida</taxon>
        <taxon>Coccidia</taxon>
        <taxon>Eucoccidiorida</taxon>
        <taxon>Eimeriorina</taxon>
        <taxon>Eimeriidae</taxon>
        <taxon>Eimeria</taxon>
    </lineage>
</organism>
<dbReference type="Proteomes" id="UP000030750">
    <property type="component" value="Unassembled WGS sequence"/>
</dbReference>
<feature type="transmembrane region" description="Helical" evidence="2">
    <location>
        <begin position="135"/>
        <end position="154"/>
    </location>
</feature>
<sequence length="186" mass="18892">MDLSPDRPAGDGGAPSPGVWGGLSSSLDGSSSSNGSSSSSNNSSNSSNSSSSSSPLAAAGLAFPAGAPSYPLPPSVGFSPLQQQQQQQQGGWMGAPPPGTGAPRGPPCPPNMWGELQQLLSPEDKQMLQQLAARARAAAAATTLGLGLVAMNIFKKKNWRYPIFAASVVGLTVGPPLGFAGYVRWR</sequence>
<name>U6LYL8_9EIME</name>
<dbReference type="EMBL" id="HG713390">
    <property type="protein sequence ID" value="CDJ53694.1"/>
    <property type="molecule type" value="Genomic_DNA"/>
</dbReference>
<feature type="region of interest" description="Disordered" evidence="1">
    <location>
        <begin position="73"/>
        <end position="109"/>
    </location>
</feature>
<feature type="region of interest" description="Disordered" evidence="1">
    <location>
        <begin position="1"/>
        <end position="57"/>
    </location>
</feature>
<keyword evidence="4" id="KW-1185">Reference proteome</keyword>
<dbReference type="VEuPathDB" id="ToxoDB:EBH_0058740"/>
<keyword evidence="2" id="KW-0472">Membrane</keyword>
<proteinExistence type="predicted"/>
<feature type="compositionally biased region" description="Gly residues" evidence="1">
    <location>
        <begin position="10"/>
        <end position="21"/>
    </location>
</feature>
<accession>U6LYL8</accession>
<reference evidence="3" key="1">
    <citation type="submission" date="2013-10" db="EMBL/GenBank/DDBJ databases">
        <title>Genomic analysis of the causative agents of coccidiosis in chickens.</title>
        <authorList>
            <person name="Reid A.J."/>
            <person name="Blake D."/>
            <person name="Billington K."/>
            <person name="Browne H."/>
            <person name="Dunn M."/>
            <person name="Hung S."/>
            <person name="Kawahara F."/>
            <person name="Miranda-Saavedra D."/>
            <person name="Mourier T."/>
            <person name="Nagra H."/>
            <person name="Otto T.D."/>
            <person name="Rawlings N."/>
            <person name="Sanchez A."/>
            <person name="Sanders M."/>
            <person name="Subramaniam C."/>
            <person name="Tay Y."/>
            <person name="Dear P."/>
            <person name="Doerig C."/>
            <person name="Gruber A."/>
            <person name="Parkinson J."/>
            <person name="Shirley M."/>
            <person name="Wan K.L."/>
            <person name="Berriman M."/>
            <person name="Tomley F."/>
            <person name="Pain A."/>
        </authorList>
    </citation>
    <scope>NUCLEOTIDE SEQUENCE [LARGE SCALE GENOMIC DNA]</scope>
    <source>
        <strain evidence="3">Houghton</strain>
    </source>
</reference>
<evidence type="ECO:0008006" key="5">
    <source>
        <dbReference type="Google" id="ProtNLM"/>
    </source>
</evidence>
<protein>
    <recommendedName>
        <fullName evidence="5">Transmembrane protein</fullName>
    </recommendedName>
</protein>
<keyword evidence="2" id="KW-0812">Transmembrane</keyword>
<feature type="compositionally biased region" description="Pro residues" evidence="1">
    <location>
        <begin position="95"/>
        <end position="109"/>
    </location>
</feature>
<evidence type="ECO:0000313" key="3">
    <source>
        <dbReference type="EMBL" id="CDJ53694.1"/>
    </source>
</evidence>